<dbReference type="KEGG" id="bvk:117235036"/>
<dbReference type="GeneID" id="117235036"/>
<gene>
    <name evidence="2" type="primary">LOC117235036</name>
</gene>
<reference evidence="2" key="1">
    <citation type="submission" date="2025-08" db="UniProtKB">
        <authorList>
            <consortium name="RefSeq"/>
        </authorList>
    </citation>
    <scope>IDENTIFICATION</scope>
    <source>
        <tissue evidence="2">Muscle</tissue>
    </source>
</reference>
<dbReference type="RefSeq" id="XP_033352580.1">
    <property type="nucleotide sequence ID" value="XM_033496689.1"/>
</dbReference>
<protein>
    <submittedName>
        <fullName evidence="2">Uncharacterized protein LOC117235036</fullName>
    </submittedName>
</protein>
<dbReference type="Proteomes" id="UP000504631">
    <property type="component" value="Unplaced"/>
</dbReference>
<evidence type="ECO:0000313" key="1">
    <source>
        <dbReference type="Proteomes" id="UP000504631"/>
    </source>
</evidence>
<organism evidence="1 2">
    <name type="scientific">Bombus vosnesenskii</name>
    <dbReference type="NCBI Taxonomy" id="207650"/>
    <lineage>
        <taxon>Eukaryota</taxon>
        <taxon>Metazoa</taxon>
        <taxon>Ecdysozoa</taxon>
        <taxon>Arthropoda</taxon>
        <taxon>Hexapoda</taxon>
        <taxon>Insecta</taxon>
        <taxon>Pterygota</taxon>
        <taxon>Neoptera</taxon>
        <taxon>Endopterygota</taxon>
        <taxon>Hymenoptera</taxon>
        <taxon>Apocrita</taxon>
        <taxon>Aculeata</taxon>
        <taxon>Apoidea</taxon>
        <taxon>Anthophila</taxon>
        <taxon>Apidae</taxon>
        <taxon>Bombus</taxon>
        <taxon>Pyrobombus</taxon>
    </lineage>
</organism>
<name>A0A6J3KI30_9HYME</name>
<sequence length="107" mass="12255">MDDKWKVLRTLKRTAGREKERLLDDWRGIVIQNKVVCTKDPFGNRWPNFTACFGSSDENGSREGYGFADVFISSCRDRPEDNRSSRLNVVARGILGNHLNDLDFLCS</sequence>
<evidence type="ECO:0000313" key="2">
    <source>
        <dbReference type="RefSeq" id="XP_033352580.1"/>
    </source>
</evidence>
<keyword evidence="1" id="KW-1185">Reference proteome</keyword>
<accession>A0A6J3KI30</accession>
<dbReference type="AlphaFoldDB" id="A0A6J3KI30"/>
<proteinExistence type="predicted"/>